<keyword evidence="9" id="KW-1185">Reference proteome</keyword>
<dbReference type="AlphaFoldDB" id="A0AAQ3QSC5"/>
<dbReference type="KEGG" id="puo:RZN69_04120"/>
<dbReference type="CDD" id="cd02440">
    <property type="entry name" value="AdoMet_MTases"/>
    <property type="match status" value="1"/>
</dbReference>
<dbReference type="Proteomes" id="UP001304300">
    <property type="component" value="Chromosome"/>
</dbReference>
<evidence type="ECO:0000256" key="5">
    <source>
        <dbReference type="ARBA" id="ARBA00022691"/>
    </source>
</evidence>
<dbReference type="PANTHER" id="PTHR23417:SF14">
    <property type="entry name" value="PENTACOTRIPEPTIDE-REPEAT REGION OF PRORP DOMAIN-CONTAINING PROTEIN"/>
    <property type="match status" value="1"/>
</dbReference>
<comment type="similarity">
    <text evidence="7">Belongs to the class I-like SAM-binding methyltransferase superfamily. TrmB family.</text>
</comment>
<dbReference type="GO" id="GO:0043527">
    <property type="term" value="C:tRNA methyltransferase complex"/>
    <property type="evidence" value="ECO:0007669"/>
    <property type="project" value="TreeGrafter"/>
</dbReference>
<dbReference type="PROSITE" id="PS51625">
    <property type="entry name" value="SAM_MT_TRMB"/>
    <property type="match status" value="1"/>
</dbReference>
<accession>A0AAQ3QSC5</accession>
<feature type="binding site" evidence="7">
    <location>
        <position position="60"/>
    </location>
    <ligand>
        <name>S-adenosyl-L-methionine</name>
        <dbReference type="ChEBI" id="CHEBI:59789"/>
    </ligand>
</feature>
<evidence type="ECO:0000256" key="1">
    <source>
        <dbReference type="ARBA" id="ARBA00000142"/>
    </source>
</evidence>
<evidence type="ECO:0000256" key="4">
    <source>
        <dbReference type="ARBA" id="ARBA00022679"/>
    </source>
</evidence>
<proteinExistence type="inferred from homology"/>
<dbReference type="InterPro" id="IPR055361">
    <property type="entry name" value="tRNA_methyltr_TrmB_bact"/>
</dbReference>
<evidence type="ECO:0000313" key="9">
    <source>
        <dbReference type="Proteomes" id="UP001304300"/>
    </source>
</evidence>
<dbReference type="NCBIfam" id="TIGR00091">
    <property type="entry name" value="tRNA (guanosine(46)-N7)-methyltransferase TrmB"/>
    <property type="match status" value="1"/>
</dbReference>
<reference evidence="8 9" key="1">
    <citation type="submission" date="2023-10" db="EMBL/GenBank/DDBJ databases">
        <title>Rubellicoccus peritrichatus gen. nov., sp. nov., isolated from an algae of coral reef tank.</title>
        <authorList>
            <person name="Luo J."/>
        </authorList>
    </citation>
    <scope>NUCLEOTIDE SEQUENCE [LARGE SCALE GENOMIC DNA]</scope>
    <source>
        <strain evidence="8 9">CR14</strain>
    </source>
</reference>
<feature type="binding site" evidence="7">
    <location>
        <position position="35"/>
    </location>
    <ligand>
        <name>S-adenosyl-L-methionine</name>
        <dbReference type="ChEBI" id="CHEBI:59789"/>
    </ligand>
</feature>
<keyword evidence="4 7" id="KW-0808">Transferase</keyword>
<gene>
    <name evidence="7 8" type="primary">trmB</name>
    <name evidence="8" type="ORF">RZN69_04120</name>
</gene>
<dbReference type="Gene3D" id="3.40.50.150">
    <property type="entry name" value="Vaccinia Virus protein VP39"/>
    <property type="match status" value="1"/>
</dbReference>
<dbReference type="GO" id="GO:0008176">
    <property type="term" value="F:tRNA (guanine(46)-N7)-methyltransferase activity"/>
    <property type="evidence" value="ECO:0007669"/>
    <property type="project" value="UniProtKB-UniRule"/>
</dbReference>
<feature type="binding site" evidence="7">
    <location>
        <position position="87"/>
    </location>
    <ligand>
        <name>S-adenosyl-L-methionine</name>
        <dbReference type="ChEBI" id="CHEBI:59789"/>
    </ligand>
</feature>
<dbReference type="RefSeq" id="WP_317834779.1">
    <property type="nucleotide sequence ID" value="NZ_CP136920.1"/>
</dbReference>
<comment type="function">
    <text evidence="2 7">Catalyzes the formation of N(7)-methylguanine at position 46 (m7G46) in tRNA.</text>
</comment>
<dbReference type="SUPFAM" id="SSF53335">
    <property type="entry name" value="S-adenosyl-L-methionine-dependent methyltransferases"/>
    <property type="match status" value="1"/>
</dbReference>
<dbReference type="HAMAP" id="MF_01057">
    <property type="entry name" value="tRNA_methyltr_TrmB"/>
    <property type="match status" value="1"/>
</dbReference>
<protein>
    <recommendedName>
        <fullName evidence="7">tRNA (guanine-N(7)-)-methyltransferase</fullName>
        <ecNumber evidence="7">2.1.1.33</ecNumber>
    </recommendedName>
    <alternativeName>
        <fullName evidence="7">tRNA (guanine(46)-N(7))-methyltransferase</fullName>
    </alternativeName>
    <alternativeName>
        <fullName evidence="7">tRNA(m7G46)-methyltransferase</fullName>
    </alternativeName>
</protein>
<keyword evidence="5 7" id="KW-0949">S-adenosyl-L-methionine</keyword>
<keyword evidence="6 7" id="KW-0819">tRNA processing</keyword>
<sequence>MIEEPEYLRHIQRRIESLEKEVHTLLTGIDELTLEFGCGHGHYLTAYAEAHPQEECLGLDLVTKRIEKANAKVEKRNLTYVRFLKAEAAEFLSVFPESTQITKVFMLFPDPWPKKRHFKNRMIQSSFLSVLAEKCPKGAQFFFRTDHSGYFDWTKEHFQEHDDWEIDPDAAWPFEQTSYFQDMMDSWQSLIAKRV</sequence>
<dbReference type="PANTHER" id="PTHR23417">
    <property type="entry name" value="3-DEOXY-D-MANNO-OCTULOSONIC-ACID TRANSFERASE/TRNA GUANINE-N 7 - -METHYLTRANSFERASE"/>
    <property type="match status" value="1"/>
</dbReference>
<feature type="binding site" evidence="7">
    <location>
        <position position="146"/>
    </location>
    <ligand>
        <name>substrate</name>
    </ligand>
</feature>
<dbReference type="InterPro" id="IPR029063">
    <property type="entry name" value="SAM-dependent_MTases_sf"/>
</dbReference>
<dbReference type="Pfam" id="PF02390">
    <property type="entry name" value="Methyltransf_4"/>
    <property type="match status" value="1"/>
</dbReference>
<feature type="binding site" evidence="7">
    <location>
        <position position="110"/>
    </location>
    <ligand>
        <name>S-adenosyl-L-methionine</name>
        <dbReference type="ChEBI" id="CHEBI:59789"/>
    </ligand>
</feature>
<feature type="binding site" evidence="7">
    <location>
        <position position="114"/>
    </location>
    <ligand>
        <name>substrate</name>
    </ligand>
</feature>
<evidence type="ECO:0000256" key="6">
    <source>
        <dbReference type="ARBA" id="ARBA00022694"/>
    </source>
</evidence>
<evidence type="ECO:0000256" key="7">
    <source>
        <dbReference type="HAMAP-Rule" id="MF_01057"/>
    </source>
</evidence>
<dbReference type="EC" id="2.1.1.33" evidence="7"/>
<evidence type="ECO:0000313" key="8">
    <source>
        <dbReference type="EMBL" id="WOO42263.1"/>
    </source>
</evidence>
<comment type="catalytic activity">
    <reaction evidence="1 7">
        <text>guanosine(46) in tRNA + S-adenosyl-L-methionine = N(7)-methylguanosine(46) in tRNA + S-adenosyl-L-homocysteine</text>
        <dbReference type="Rhea" id="RHEA:42708"/>
        <dbReference type="Rhea" id="RHEA-COMP:10188"/>
        <dbReference type="Rhea" id="RHEA-COMP:10189"/>
        <dbReference type="ChEBI" id="CHEBI:57856"/>
        <dbReference type="ChEBI" id="CHEBI:59789"/>
        <dbReference type="ChEBI" id="CHEBI:74269"/>
        <dbReference type="ChEBI" id="CHEBI:74480"/>
        <dbReference type="EC" id="2.1.1.33"/>
    </reaction>
</comment>
<evidence type="ECO:0000256" key="2">
    <source>
        <dbReference type="ARBA" id="ARBA00003015"/>
    </source>
</evidence>
<comment type="pathway">
    <text evidence="7">tRNA modification; N(7)-methylguanine-tRNA biosynthesis.</text>
</comment>
<organism evidence="8 9">
    <name type="scientific">Rubellicoccus peritrichatus</name>
    <dbReference type="NCBI Taxonomy" id="3080537"/>
    <lineage>
        <taxon>Bacteria</taxon>
        <taxon>Pseudomonadati</taxon>
        <taxon>Verrucomicrobiota</taxon>
        <taxon>Opitutia</taxon>
        <taxon>Puniceicoccales</taxon>
        <taxon>Cerasicoccaceae</taxon>
        <taxon>Rubellicoccus</taxon>
    </lineage>
</organism>
<comment type="caution">
    <text evidence="7">Lacks conserved residue(s) required for the propagation of feature annotation.</text>
</comment>
<evidence type="ECO:0000256" key="3">
    <source>
        <dbReference type="ARBA" id="ARBA00022603"/>
    </source>
</evidence>
<dbReference type="InterPro" id="IPR003358">
    <property type="entry name" value="tRNA_(Gua-N-7)_MeTrfase_Trmb"/>
</dbReference>
<keyword evidence="3 7" id="KW-0489">Methyltransferase</keyword>
<name>A0AAQ3QSC5_9BACT</name>
<dbReference type="EMBL" id="CP136920">
    <property type="protein sequence ID" value="WOO42263.1"/>
    <property type="molecule type" value="Genomic_DNA"/>
</dbReference>